<dbReference type="Proteomes" id="UP000532866">
    <property type="component" value="Unassembled WGS sequence"/>
</dbReference>
<gene>
    <name evidence="2" type="ORF">HB759_05530</name>
</gene>
<dbReference type="InterPro" id="IPR025438">
    <property type="entry name" value="DUF4180"/>
</dbReference>
<dbReference type="AlphaFoldDB" id="A0A7X0WCR8"/>
<organism evidence="2 3">
    <name type="scientific">Listeria booriae</name>
    <dbReference type="NCBI Taxonomy" id="1552123"/>
    <lineage>
        <taxon>Bacteria</taxon>
        <taxon>Bacillati</taxon>
        <taxon>Bacillota</taxon>
        <taxon>Bacilli</taxon>
        <taxon>Bacillales</taxon>
        <taxon>Listeriaceae</taxon>
        <taxon>Listeria</taxon>
    </lineage>
</organism>
<proteinExistence type="predicted"/>
<name>A0A7X0WCR8_9LIST</name>
<comment type="caution">
    <text evidence="2">The sequence shown here is derived from an EMBL/GenBank/DDBJ whole genome shotgun (WGS) entry which is preliminary data.</text>
</comment>
<protein>
    <submittedName>
        <fullName evidence="2">DUF4180 domain-containing protein</fullName>
    </submittedName>
</protein>
<evidence type="ECO:0000313" key="3">
    <source>
        <dbReference type="Proteomes" id="UP000532866"/>
    </source>
</evidence>
<reference evidence="2 3" key="1">
    <citation type="submission" date="2020-03" db="EMBL/GenBank/DDBJ databases">
        <title>Soil Listeria distribution.</title>
        <authorList>
            <person name="Liao J."/>
            <person name="Wiedmann M."/>
        </authorList>
    </citation>
    <scope>NUCLEOTIDE SEQUENCE [LARGE SCALE GENOMIC DNA]</scope>
    <source>
        <strain evidence="2 3">FSL L7-1833</strain>
    </source>
</reference>
<accession>A0A7X0WCR8</accession>
<evidence type="ECO:0000313" key="2">
    <source>
        <dbReference type="EMBL" id="MBC1331410.1"/>
    </source>
</evidence>
<dbReference type="Pfam" id="PF13788">
    <property type="entry name" value="DUF4180"/>
    <property type="match status" value="1"/>
</dbReference>
<feature type="domain" description="DUF4180" evidence="1">
    <location>
        <begin position="9"/>
        <end position="118"/>
    </location>
</feature>
<sequence length="120" mass="13895">MKMEIVKLQNEAIARIISDEVIVKDTQTLLDFVMSVQYETGYRSIIVDKTNILEAFFDLKTKLLGEAFQKLVTYQLRLAIVGDYSSYVSKSWQDYMFESNKGNNVYFVATEREAVEKLQS</sequence>
<evidence type="ECO:0000259" key="1">
    <source>
        <dbReference type="Pfam" id="PF13788"/>
    </source>
</evidence>
<dbReference type="EMBL" id="JAAROL010000001">
    <property type="protein sequence ID" value="MBC1331410.1"/>
    <property type="molecule type" value="Genomic_DNA"/>
</dbReference>